<dbReference type="InterPro" id="IPR050832">
    <property type="entry name" value="Bact_Acetyltransf"/>
</dbReference>
<dbReference type="PANTHER" id="PTHR43877:SF2">
    <property type="entry name" value="AMINOALKYLPHOSPHONATE N-ACETYLTRANSFERASE-RELATED"/>
    <property type="match status" value="1"/>
</dbReference>
<evidence type="ECO:0000256" key="1">
    <source>
        <dbReference type="ARBA" id="ARBA00022679"/>
    </source>
</evidence>
<sequence>MNNLTIRPRTNADLPAAARALVNVHETDGYPVEGVSDPEGWLQSDALLTAFVAELDGRIVGHVAITRPQTGDAAAELYHPAPGESIGMLGRLFVVSDARGLGAARQLMEAAANFARERHLRLLLDVMAKDQAAIRLYERLGWTRLGATEHDAGNGRVVPALAMLSPAPV</sequence>
<dbReference type="EMBL" id="LT629688">
    <property type="protein sequence ID" value="SDD65429.1"/>
    <property type="molecule type" value="Genomic_DNA"/>
</dbReference>
<dbReference type="GO" id="GO:0016747">
    <property type="term" value="F:acyltransferase activity, transferring groups other than amino-acyl groups"/>
    <property type="evidence" value="ECO:0007669"/>
    <property type="project" value="InterPro"/>
</dbReference>
<keyword evidence="1" id="KW-0808">Transferase</keyword>
<dbReference type="AlphaFoldDB" id="A0A1G6WI39"/>
<dbReference type="CDD" id="cd04301">
    <property type="entry name" value="NAT_SF"/>
    <property type="match status" value="1"/>
</dbReference>
<keyword evidence="4" id="KW-0687">Ribonucleoprotein</keyword>
<dbReference type="InterPro" id="IPR016181">
    <property type="entry name" value="Acyl_CoA_acyltransferase"/>
</dbReference>
<name>A0A1G6WI39_9ACTN</name>
<accession>A0A1G6WI39</accession>
<evidence type="ECO:0000313" key="4">
    <source>
        <dbReference type="EMBL" id="SDD65429.1"/>
    </source>
</evidence>
<dbReference type="SUPFAM" id="SSF55729">
    <property type="entry name" value="Acyl-CoA N-acyltransferases (Nat)"/>
    <property type="match status" value="1"/>
</dbReference>
<dbReference type="InterPro" id="IPR000182">
    <property type="entry name" value="GNAT_dom"/>
</dbReference>
<dbReference type="PROSITE" id="PS51186">
    <property type="entry name" value="GNAT"/>
    <property type="match status" value="1"/>
</dbReference>
<keyword evidence="5" id="KW-1185">Reference proteome</keyword>
<dbReference type="Pfam" id="PF00583">
    <property type="entry name" value="Acetyltransf_1"/>
    <property type="match status" value="1"/>
</dbReference>
<keyword evidence="4" id="KW-0689">Ribosomal protein</keyword>
<dbReference type="OrthoDB" id="9799092at2"/>
<dbReference type="STRING" id="675864.SAMN04489747_1448"/>
<evidence type="ECO:0000313" key="5">
    <source>
        <dbReference type="Proteomes" id="UP000198546"/>
    </source>
</evidence>
<dbReference type="Gene3D" id="3.40.630.30">
    <property type="match status" value="1"/>
</dbReference>
<evidence type="ECO:0000259" key="3">
    <source>
        <dbReference type="PROSITE" id="PS51186"/>
    </source>
</evidence>
<gene>
    <name evidence="4" type="ORF">SAMN04489747_1448</name>
</gene>
<dbReference type="GO" id="GO:0005840">
    <property type="term" value="C:ribosome"/>
    <property type="evidence" value="ECO:0007669"/>
    <property type="project" value="UniProtKB-KW"/>
</dbReference>
<reference evidence="4 5" key="1">
    <citation type="submission" date="2016-10" db="EMBL/GenBank/DDBJ databases">
        <authorList>
            <person name="de Groot N.N."/>
        </authorList>
    </citation>
    <scope>NUCLEOTIDE SEQUENCE [LARGE SCALE GENOMIC DNA]</scope>
    <source>
        <strain evidence="4 5">MON 2.2</strain>
    </source>
</reference>
<organism evidence="4 5">
    <name type="scientific">Auraticoccus monumenti</name>
    <dbReference type="NCBI Taxonomy" id="675864"/>
    <lineage>
        <taxon>Bacteria</taxon>
        <taxon>Bacillati</taxon>
        <taxon>Actinomycetota</taxon>
        <taxon>Actinomycetes</taxon>
        <taxon>Propionibacteriales</taxon>
        <taxon>Propionibacteriaceae</taxon>
        <taxon>Auraticoccus</taxon>
    </lineage>
</organism>
<dbReference type="RefSeq" id="WP_090591952.1">
    <property type="nucleotide sequence ID" value="NZ_LT629688.1"/>
</dbReference>
<feature type="domain" description="N-acetyltransferase" evidence="3">
    <location>
        <begin position="4"/>
        <end position="168"/>
    </location>
</feature>
<protein>
    <submittedName>
        <fullName evidence="4">Ribosomal protein S18 acetylase RimI</fullName>
    </submittedName>
</protein>
<keyword evidence="2" id="KW-0012">Acyltransferase</keyword>
<proteinExistence type="predicted"/>
<dbReference type="PANTHER" id="PTHR43877">
    <property type="entry name" value="AMINOALKYLPHOSPHONATE N-ACETYLTRANSFERASE-RELATED-RELATED"/>
    <property type="match status" value="1"/>
</dbReference>
<evidence type="ECO:0000256" key="2">
    <source>
        <dbReference type="ARBA" id="ARBA00023315"/>
    </source>
</evidence>
<dbReference type="Proteomes" id="UP000198546">
    <property type="component" value="Chromosome i"/>
</dbReference>